<keyword evidence="4 10" id="KW-0812">Transmembrane</keyword>
<feature type="transmembrane region" description="Helical" evidence="10">
    <location>
        <begin position="119"/>
        <end position="143"/>
    </location>
</feature>
<evidence type="ECO:0000256" key="2">
    <source>
        <dbReference type="ARBA" id="ARBA00004651"/>
    </source>
</evidence>
<dbReference type="EMBL" id="BABT02000032">
    <property type="protein sequence ID" value="GAA94366.1"/>
    <property type="molecule type" value="Genomic_DNA"/>
</dbReference>
<dbReference type="Pfam" id="PF02537">
    <property type="entry name" value="CRCB"/>
    <property type="match status" value="2"/>
</dbReference>
<evidence type="ECO:0000256" key="1">
    <source>
        <dbReference type="ARBA" id="ARBA00002598"/>
    </source>
</evidence>
<proteinExistence type="inferred from homology"/>
<evidence type="ECO:0000256" key="4">
    <source>
        <dbReference type="ARBA" id="ARBA00022692"/>
    </source>
</evidence>
<accession>G7DUV6</accession>
<evidence type="ECO:0000256" key="9">
    <source>
        <dbReference type="SAM" id="MobiDB-lite"/>
    </source>
</evidence>
<evidence type="ECO:0000256" key="8">
    <source>
        <dbReference type="ARBA" id="ARBA00035585"/>
    </source>
</evidence>
<protein>
    <recommendedName>
        <fullName evidence="13">Fluoride ion transporter CrcB</fullName>
    </recommendedName>
</protein>
<dbReference type="PANTHER" id="PTHR28259:SF1">
    <property type="entry name" value="FLUORIDE EXPORT PROTEIN 1-RELATED"/>
    <property type="match status" value="1"/>
</dbReference>
<comment type="function">
    <text evidence="1">Fluoride channel required for the rapid expulsion of cytoplasmic fluoride.</text>
</comment>
<evidence type="ECO:0000313" key="11">
    <source>
        <dbReference type="EMBL" id="GAA94366.1"/>
    </source>
</evidence>
<dbReference type="InterPro" id="IPR003691">
    <property type="entry name" value="FluC"/>
</dbReference>
<feature type="transmembrane region" description="Helical" evidence="10">
    <location>
        <begin position="163"/>
        <end position="184"/>
    </location>
</feature>
<evidence type="ECO:0008006" key="13">
    <source>
        <dbReference type="Google" id="ProtNLM"/>
    </source>
</evidence>
<evidence type="ECO:0000256" key="7">
    <source>
        <dbReference type="ARBA" id="ARBA00035120"/>
    </source>
</evidence>
<feature type="transmembrane region" description="Helical" evidence="10">
    <location>
        <begin position="273"/>
        <end position="292"/>
    </location>
</feature>
<feature type="transmembrane region" description="Helical" evidence="10">
    <location>
        <begin position="86"/>
        <end position="107"/>
    </location>
</feature>
<dbReference type="GO" id="GO:0005886">
    <property type="term" value="C:plasma membrane"/>
    <property type="evidence" value="ECO:0007669"/>
    <property type="project" value="UniProtKB-SubCell"/>
</dbReference>
<keyword evidence="6 10" id="KW-0472">Membrane</keyword>
<dbReference type="Proteomes" id="UP000009131">
    <property type="component" value="Unassembled WGS sequence"/>
</dbReference>
<sequence length="371" mass="40189">MSAIASEDEPVNSRPPSGDIESHSSIGSQQHAPFDKDEQPAGEQADTPPDVPDLITLLSTLSLLTFFAIWGDLLRKAVVAAGSYGGVTLFPLAWDQILGCVIMGAAVNMRADLEAYYPPLYTGLSTGLAGSVTTFSSWMLEVFQAYSNQRHQDHHGFHNFMDALGQTVVTLGIAVACLIFGSHLGKFLLLRRLPIARILRSPRYRRHARTSTLSHVLALALGPLFWAGAAVLCGLRSDWRGIVTFGLVFAPPGAILRWWLAKKLNPVAPNFPLGTFAANMIGTALIALFFLLQYTGDRSITSCGVLQGLSDGFCGCLTTVSTFAVELRSIRHRHAYLYAFVSYAVGQILMVLVLGAYWWANGLNGSACALR</sequence>
<gene>
    <name evidence="11" type="primary">Mo01017</name>
    <name evidence="11" type="ORF">E5Q_01017</name>
</gene>
<organism evidence="11 12">
    <name type="scientific">Mixia osmundae (strain CBS 9802 / IAM 14324 / JCM 22182 / KY 12970)</name>
    <dbReference type="NCBI Taxonomy" id="764103"/>
    <lineage>
        <taxon>Eukaryota</taxon>
        <taxon>Fungi</taxon>
        <taxon>Dikarya</taxon>
        <taxon>Basidiomycota</taxon>
        <taxon>Pucciniomycotina</taxon>
        <taxon>Mixiomycetes</taxon>
        <taxon>Mixiales</taxon>
        <taxon>Mixiaceae</taxon>
        <taxon>Mixia</taxon>
    </lineage>
</organism>
<keyword evidence="3" id="KW-1003">Cell membrane</keyword>
<dbReference type="FunCoup" id="G7DUV6">
    <property type="interactions" value="33"/>
</dbReference>
<feature type="region of interest" description="Disordered" evidence="9">
    <location>
        <begin position="1"/>
        <end position="49"/>
    </location>
</feature>
<feature type="transmembrane region" description="Helical" evidence="10">
    <location>
        <begin position="242"/>
        <end position="261"/>
    </location>
</feature>
<dbReference type="eggNOG" id="ENOG502QT5F">
    <property type="taxonomic scope" value="Eukaryota"/>
</dbReference>
<dbReference type="STRING" id="764103.G7DUV6"/>
<evidence type="ECO:0000256" key="10">
    <source>
        <dbReference type="SAM" id="Phobius"/>
    </source>
</evidence>
<feature type="transmembrane region" description="Helical" evidence="10">
    <location>
        <begin position="336"/>
        <end position="360"/>
    </location>
</feature>
<evidence type="ECO:0000256" key="5">
    <source>
        <dbReference type="ARBA" id="ARBA00022989"/>
    </source>
</evidence>
<keyword evidence="12" id="KW-1185">Reference proteome</keyword>
<dbReference type="OrthoDB" id="409792at2759"/>
<comment type="caution">
    <text evidence="11">The sequence shown here is derived from an EMBL/GenBank/DDBJ whole genome shotgun (WGS) entry which is preliminary data.</text>
</comment>
<dbReference type="AlphaFoldDB" id="G7DUV6"/>
<dbReference type="HOGENOM" id="CLU_030507_1_0_1"/>
<feature type="transmembrane region" description="Helical" evidence="10">
    <location>
        <begin position="213"/>
        <end position="235"/>
    </location>
</feature>
<feature type="compositionally biased region" description="Acidic residues" evidence="9">
    <location>
        <begin position="1"/>
        <end position="10"/>
    </location>
</feature>
<feature type="transmembrane region" description="Helical" evidence="10">
    <location>
        <begin position="54"/>
        <end position="74"/>
    </location>
</feature>
<evidence type="ECO:0000313" key="12">
    <source>
        <dbReference type="Proteomes" id="UP000009131"/>
    </source>
</evidence>
<dbReference type="GO" id="GO:1903425">
    <property type="term" value="F:fluoride transmembrane transporter activity"/>
    <property type="evidence" value="ECO:0007669"/>
    <property type="project" value="TreeGrafter"/>
</dbReference>
<evidence type="ECO:0000256" key="6">
    <source>
        <dbReference type="ARBA" id="ARBA00023136"/>
    </source>
</evidence>
<name>G7DUV6_MIXOS</name>
<comment type="subcellular location">
    <subcellularLocation>
        <location evidence="2">Cell membrane</location>
        <topology evidence="2">Multi-pass membrane protein</topology>
    </subcellularLocation>
</comment>
<dbReference type="InParanoid" id="G7DUV6"/>
<comment type="similarity">
    <text evidence="7">Belongs to the fluoride channel Fluc/FEX (TC 1.A.43) family.</text>
</comment>
<reference evidence="11 12" key="2">
    <citation type="journal article" date="2012" name="Open Biol.">
        <title>Characteristics of nucleosomes and linker DNA regions on the genome of the basidiomycete Mixia osmundae revealed by mono- and dinucleosome mapping.</title>
        <authorList>
            <person name="Nishida H."/>
            <person name="Kondo S."/>
            <person name="Matsumoto T."/>
            <person name="Suzuki Y."/>
            <person name="Yoshikawa H."/>
            <person name="Taylor T.D."/>
            <person name="Sugiyama J."/>
        </authorList>
    </citation>
    <scope>NUCLEOTIDE SEQUENCE [LARGE SCALE GENOMIC DNA]</scope>
    <source>
        <strain evidence="12">CBS 9802 / IAM 14324 / JCM 22182 / KY 12970</strain>
    </source>
</reference>
<keyword evidence="5 10" id="KW-1133">Transmembrane helix</keyword>
<reference evidence="11 12" key="1">
    <citation type="journal article" date="2011" name="J. Gen. Appl. Microbiol.">
        <title>Draft genome sequencing of the enigmatic basidiomycete Mixia osmundae.</title>
        <authorList>
            <person name="Nishida H."/>
            <person name="Nagatsuka Y."/>
            <person name="Sugiyama J."/>
        </authorList>
    </citation>
    <scope>NUCLEOTIDE SEQUENCE [LARGE SCALE GENOMIC DNA]</scope>
    <source>
        <strain evidence="12">CBS 9802 / IAM 14324 / JCM 22182 / KY 12970</strain>
    </source>
</reference>
<dbReference type="PANTHER" id="PTHR28259">
    <property type="entry name" value="FLUORIDE EXPORT PROTEIN 1-RELATED"/>
    <property type="match status" value="1"/>
</dbReference>
<evidence type="ECO:0000256" key="3">
    <source>
        <dbReference type="ARBA" id="ARBA00022475"/>
    </source>
</evidence>
<comment type="catalytic activity">
    <reaction evidence="8">
        <text>fluoride(in) = fluoride(out)</text>
        <dbReference type="Rhea" id="RHEA:76159"/>
        <dbReference type="ChEBI" id="CHEBI:17051"/>
    </reaction>
    <physiologicalReaction direction="left-to-right" evidence="8">
        <dbReference type="Rhea" id="RHEA:76160"/>
    </physiologicalReaction>
</comment>